<feature type="transmembrane region" description="Helical" evidence="6">
    <location>
        <begin position="115"/>
        <end position="133"/>
    </location>
</feature>
<keyword evidence="2" id="KW-0813">Transport</keyword>
<evidence type="ECO:0000256" key="4">
    <source>
        <dbReference type="ARBA" id="ARBA00022989"/>
    </source>
</evidence>
<dbReference type="HOGENOM" id="CLU_040537_2_0_9"/>
<accession>H6NRT3</accession>
<dbReference type="PANTHER" id="PTHR43129:SF1">
    <property type="entry name" value="FOSMIDOMYCIN RESISTANCE PROTEIN"/>
    <property type="match status" value="1"/>
</dbReference>
<feature type="domain" description="Major facilitator superfamily (MFS) profile" evidence="7">
    <location>
        <begin position="28"/>
        <end position="410"/>
    </location>
</feature>
<evidence type="ECO:0000256" key="2">
    <source>
        <dbReference type="ARBA" id="ARBA00022448"/>
    </source>
</evidence>
<feature type="transmembrane region" description="Helical" evidence="6">
    <location>
        <begin position="356"/>
        <end position="379"/>
    </location>
</feature>
<organism evidence="8 9">
    <name type="scientific">Paenibacillus mucilaginosus 3016</name>
    <dbReference type="NCBI Taxonomy" id="1116391"/>
    <lineage>
        <taxon>Bacteria</taxon>
        <taxon>Bacillati</taxon>
        <taxon>Bacillota</taxon>
        <taxon>Bacilli</taxon>
        <taxon>Bacillales</taxon>
        <taxon>Paenibacillaceae</taxon>
        <taxon>Paenibacillus</taxon>
    </lineage>
</organism>
<feature type="transmembrane region" description="Helical" evidence="6">
    <location>
        <begin position="154"/>
        <end position="175"/>
    </location>
</feature>
<dbReference type="InterPro" id="IPR020846">
    <property type="entry name" value="MFS_dom"/>
</dbReference>
<evidence type="ECO:0000256" key="1">
    <source>
        <dbReference type="ARBA" id="ARBA00004651"/>
    </source>
</evidence>
<dbReference type="AlphaFoldDB" id="H6NRT3"/>
<dbReference type="Pfam" id="PF07690">
    <property type="entry name" value="MFS_1"/>
    <property type="match status" value="1"/>
</dbReference>
<dbReference type="Gene3D" id="1.20.1250.20">
    <property type="entry name" value="MFS general substrate transporter like domains"/>
    <property type="match status" value="2"/>
</dbReference>
<feature type="transmembrane region" description="Helical" evidence="6">
    <location>
        <begin position="385"/>
        <end position="404"/>
    </location>
</feature>
<dbReference type="RefSeq" id="WP_014372021.1">
    <property type="nucleotide sequence ID" value="NC_016935.1"/>
</dbReference>
<feature type="transmembrane region" description="Helical" evidence="6">
    <location>
        <begin position="59"/>
        <end position="78"/>
    </location>
</feature>
<dbReference type="PROSITE" id="PS50850">
    <property type="entry name" value="MFS"/>
    <property type="match status" value="1"/>
</dbReference>
<reference evidence="8 9" key="1">
    <citation type="journal article" date="2012" name="J. Bacteriol.">
        <title>Complete Genome Sequence of Paenibacillus mucilaginosus 3016, a Bacterium Functional as Microbial Fertilizer.</title>
        <authorList>
            <person name="Ma M."/>
            <person name="Wang Z."/>
            <person name="Li L."/>
            <person name="Jiang X."/>
            <person name="Guan D."/>
            <person name="Cao F."/>
            <person name="Chen H."/>
            <person name="Wang X."/>
            <person name="Shen D."/>
            <person name="Du B."/>
            <person name="Li J."/>
        </authorList>
    </citation>
    <scope>NUCLEOTIDE SEQUENCE [LARGE SCALE GENOMIC DNA]</scope>
    <source>
        <strain evidence="8 9">3016</strain>
    </source>
</reference>
<gene>
    <name evidence="8" type="ORF">PM3016_6178</name>
</gene>
<keyword evidence="9" id="KW-1185">Reference proteome</keyword>
<evidence type="ECO:0000313" key="9">
    <source>
        <dbReference type="Proteomes" id="UP000007523"/>
    </source>
</evidence>
<dbReference type="EMBL" id="CP003235">
    <property type="protein sequence ID" value="AFC32819.1"/>
    <property type="molecule type" value="Genomic_DNA"/>
</dbReference>
<dbReference type="InterPro" id="IPR011701">
    <property type="entry name" value="MFS"/>
</dbReference>
<feature type="transmembrane region" description="Helical" evidence="6">
    <location>
        <begin position="269"/>
        <end position="288"/>
    </location>
</feature>
<dbReference type="PANTHER" id="PTHR43129">
    <property type="entry name" value="FOSMIDOMYCIN RESISTANCE PROTEIN"/>
    <property type="match status" value="1"/>
</dbReference>
<evidence type="ECO:0000256" key="6">
    <source>
        <dbReference type="SAM" id="Phobius"/>
    </source>
</evidence>
<dbReference type="InterPro" id="IPR005829">
    <property type="entry name" value="Sugar_transporter_CS"/>
</dbReference>
<comment type="subcellular location">
    <subcellularLocation>
        <location evidence="1">Cell membrane</location>
        <topology evidence="1">Multi-pass membrane protein</topology>
    </subcellularLocation>
</comment>
<evidence type="ECO:0000256" key="3">
    <source>
        <dbReference type="ARBA" id="ARBA00022692"/>
    </source>
</evidence>
<dbReference type="SUPFAM" id="SSF103473">
    <property type="entry name" value="MFS general substrate transporter"/>
    <property type="match status" value="1"/>
</dbReference>
<feature type="transmembrane region" description="Helical" evidence="6">
    <location>
        <begin position="324"/>
        <end position="344"/>
    </location>
</feature>
<proteinExistence type="predicted"/>
<dbReference type="STRING" id="1116391.PM3016_6178"/>
<keyword evidence="5 6" id="KW-0472">Membrane</keyword>
<feature type="transmembrane region" description="Helical" evidence="6">
    <location>
        <begin position="300"/>
        <end position="318"/>
    </location>
</feature>
<keyword evidence="3 6" id="KW-0812">Transmembrane</keyword>
<dbReference type="PROSITE" id="PS00216">
    <property type="entry name" value="SUGAR_TRANSPORT_1"/>
    <property type="match status" value="1"/>
</dbReference>
<evidence type="ECO:0000256" key="5">
    <source>
        <dbReference type="ARBA" id="ARBA00023136"/>
    </source>
</evidence>
<dbReference type="InterPro" id="IPR036259">
    <property type="entry name" value="MFS_trans_sf"/>
</dbReference>
<feature type="transmembrane region" description="Helical" evidence="6">
    <location>
        <begin position="229"/>
        <end position="249"/>
    </location>
</feature>
<dbReference type="GO" id="GO:0022857">
    <property type="term" value="F:transmembrane transporter activity"/>
    <property type="evidence" value="ECO:0007669"/>
    <property type="project" value="InterPro"/>
</dbReference>
<dbReference type="Proteomes" id="UP000007523">
    <property type="component" value="Chromosome"/>
</dbReference>
<dbReference type="KEGG" id="pmq:PM3016_6178"/>
<dbReference type="GO" id="GO:0005886">
    <property type="term" value="C:plasma membrane"/>
    <property type="evidence" value="ECO:0007669"/>
    <property type="project" value="UniProtKB-SubCell"/>
</dbReference>
<name>H6NRT3_9BACL</name>
<dbReference type="CDD" id="cd17478">
    <property type="entry name" value="MFS_FsR"/>
    <property type="match status" value="1"/>
</dbReference>
<feature type="transmembrane region" description="Helical" evidence="6">
    <location>
        <begin position="181"/>
        <end position="199"/>
    </location>
</feature>
<sequence length="420" mass="45343">MQLQTGAAAGPAAKPAPQPDVRPTLFRILFAISLVHLFNDTIQSVIPAILPIIKDSMQLSYMQAGIIVFALNMTASVMQPVVGLYSDRKPMPYMLPLGMGLTFFGVLGLALAPNYALVLVSVLLIGLGSAVFHPEGSRVAYMAGGSRRGLAQSIFQVGGNTGQSLASIMTALVFVPLGQFGAIWFTAVAGLAIVVQMYISRWYAGYLKAHPRPAKSAAARRIDPLRSRLIKFAVGMLIFLVFARSWYHAGITIYYPFYLMDKFTITLERAQLFIFLFTAAGVLSTFLGGPISDKIGRRNVIFFSMLGSAPLALVLPYANEFWTYVILLVNGFIILSSFSVTVVYAQELIPGKVGTVSGLITGLAFGLGALGAVALGGLIDVIKLRPVMELVSYLPLIGLLTFFLPRDRTLKEWSSESGNA</sequence>
<protein>
    <submittedName>
        <fullName evidence="8">YfnC</fullName>
    </submittedName>
</protein>
<evidence type="ECO:0000313" key="8">
    <source>
        <dbReference type="EMBL" id="AFC32819.1"/>
    </source>
</evidence>
<evidence type="ECO:0000259" key="7">
    <source>
        <dbReference type="PROSITE" id="PS50850"/>
    </source>
</evidence>
<keyword evidence="4 6" id="KW-1133">Transmembrane helix</keyword>